<dbReference type="InterPro" id="IPR002182">
    <property type="entry name" value="NB-ARC"/>
</dbReference>
<dbReference type="InterPro" id="IPR055414">
    <property type="entry name" value="LRR_R13L4/SHOC2-like"/>
</dbReference>
<dbReference type="Pfam" id="PF00931">
    <property type="entry name" value="NB-ARC"/>
    <property type="match status" value="1"/>
</dbReference>
<dbReference type="Gene3D" id="3.40.50.300">
    <property type="entry name" value="P-loop containing nucleotide triphosphate hydrolases"/>
    <property type="match status" value="1"/>
</dbReference>
<evidence type="ECO:0000256" key="3">
    <source>
        <dbReference type="ARBA" id="ARBA00022821"/>
    </source>
</evidence>
<dbReference type="InterPro" id="IPR058922">
    <property type="entry name" value="WHD_DRP"/>
</dbReference>
<dbReference type="InterPro" id="IPR041118">
    <property type="entry name" value="Rx_N"/>
</dbReference>
<dbReference type="GO" id="GO:0098542">
    <property type="term" value="P:defense response to other organism"/>
    <property type="evidence" value="ECO:0007669"/>
    <property type="project" value="TreeGrafter"/>
</dbReference>
<dbReference type="PANTHER" id="PTHR23155">
    <property type="entry name" value="DISEASE RESISTANCE PROTEIN RP"/>
    <property type="match status" value="1"/>
</dbReference>
<dbReference type="Gene3D" id="1.20.5.4130">
    <property type="match status" value="1"/>
</dbReference>
<evidence type="ECO:0000313" key="5">
    <source>
        <dbReference type="EMBL" id="GMN36552.1"/>
    </source>
</evidence>
<evidence type="ECO:0000256" key="2">
    <source>
        <dbReference type="ARBA" id="ARBA00022741"/>
    </source>
</evidence>
<dbReference type="EMBL" id="BTGU01000006">
    <property type="protein sequence ID" value="GMN36552.1"/>
    <property type="molecule type" value="Genomic_DNA"/>
</dbReference>
<dbReference type="InterPro" id="IPR042197">
    <property type="entry name" value="Apaf_helical"/>
</dbReference>
<dbReference type="Pfam" id="PF18052">
    <property type="entry name" value="Rx_N"/>
    <property type="match status" value="1"/>
</dbReference>
<dbReference type="SUPFAM" id="SSF52540">
    <property type="entry name" value="P-loop containing nucleoside triphosphate hydrolases"/>
    <property type="match status" value="1"/>
</dbReference>
<dbReference type="InterPro" id="IPR003593">
    <property type="entry name" value="AAA+_ATPase"/>
</dbReference>
<accession>A0AA88D092</accession>
<keyword evidence="3" id="KW-0611">Plant defense</keyword>
<evidence type="ECO:0000256" key="1">
    <source>
        <dbReference type="ARBA" id="ARBA00022737"/>
    </source>
</evidence>
<comment type="caution">
    <text evidence="5">The sequence shown here is derived from an EMBL/GenBank/DDBJ whole genome shotgun (WGS) entry which is preliminary data.</text>
</comment>
<keyword evidence="1" id="KW-0677">Repeat</keyword>
<dbReference type="SUPFAM" id="SSF52058">
    <property type="entry name" value="L domain-like"/>
    <property type="match status" value="1"/>
</dbReference>
<dbReference type="PRINTS" id="PR00364">
    <property type="entry name" value="DISEASERSIST"/>
</dbReference>
<dbReference type="FunFam" id="3.40.50.300:FF:001091">
    <property type="entry name" value="Probable disease resistance protein At1g61300"/>
    <property type="match status" value="1"/>
</dbReference>
<dbReference type="FunFam" id="1.10.10.10:FF:000322">
    <property type="entry name" value="Probable disease resistance protein At1g63360"/>
    <property type="match status" value="1"/>
</dbReference>
<organism evidence="5 6">
    <name type="scientific">Ficus carica</name>
    <name type="common">Common fig</name>
    <dbReference type="NCBI Taxonomy" id="3494"/>
    <lineage>
        <taxon>Eukaryota</taxon>
        <taxon>Viridiplantae</taxon>
        <taxon>Streptophyta</taxon>
        <taxon>Embryophyta</taxon>
        <taxon>Tracheophyta</taxon>
        <taxon>Spermatophyta</taxon>
        <taxon>Magnoliopsida</taxon>
        <taxon>eudicotyledons</taxon>
        <taxon>Gunneridae</taxon>
        <taxon>Pentapetalae</taxon>
        <taxon>rosids</taxon>
        <taxon>fabids</taxon>
        <taxon>Rosales</taxon>
        <taxon>Moraceae</taxon>
        <taxon>Ficeae</taxon>
        <taxon>Ficus</taxon>
    </lineage>
</organism>
<dbReference type="Proteomes" id="UP001187192">
    <property type="component" value="Unassembled WGS sequence"/>
</dbReference>
<sequence length="813" mass="92869">MALEIVASAVLQTVLQQSAEFLGKEARTASSVSDQFQNMQGKHRLIGRYIDEVRKLENKTGDVKEALIQLWEVIYEAHDVLTDCIIRYEYRKDASWFSFMLQSVHDPFFLHQVGKKLEKINSRMKEKHETLLGLIANQNISIEQGDSTQSWRVFQSQDINPEIVGLERDLTMIKEWMFKPTNEVNCIAIVGMGGLGKTTIAQKIFHDAEVREYFGGLAWVTVSRSFNAKKISNSILEKLHVCVSGINSSELMRNLQEELKDKKCLVVLDDVWHIDDQGWWFDLCSLFGKSSCIIITTRDLELPGKMGVKDAQIHKPDTLNDKDSCSLFSKMAFSSSNGECPDEFKEVRDQILDKCGGLPLAIKIIGSLLKNKELPEWKKILNSFHGFSKAGNIDQVKKTLRLSFNDLPGHLKHCLLCLSVYPEDYEINATSIIHWWIAEGLVEIKEHYSSHDDDLESSVMKSGYSYLSGLISRSLIEVVNQRQYDGTVTTFKIHDMVREMIISIAEEEAFCSFDDQGMQIWEANSYWLGFMDERDEKLPRKNTNKLRVLILMASLPVDFGKNSGLLLSLRVLDFSGISNYLTDKHVKNLFEWIVVDPERMHQVGKDTCFNHLFEEAHCLGLGQAKSRCCRLRELKSLTQLRVLRIVISTTDDAITLSESEPGILLTLRKLKVLAIDTELKKQKHVKEMVDNLGVPPKLDELYLKGYCFELMPEWFDPKKLSSLQYLCIENSDIVHLSNQVESNSCQSGWNVRGLSLKGLSKLQLDWKNLIKVMPELKCMNVSLCSDMTLKNFPCSVDKVMPELECMNVSLWKK</sequence>
<name>A0AA88D092_FICCA</name>
<dbReference type="Pfam" id="PF23559">
    <property type="entry name" value="WHD_DRP"/>
    <property type="match status" value="1"/>
</dbReference>
<keyword evidence="2" id="KW-0547">Nucleotide-binding</keyword>
<dbReference type="AlphaFoldDB" id="A0AA88D092"/>
<dbReference type="SMART" id="SM00382">
    <property type="entry name" value="AAA"/>
    <property type="match status" value="1"/>
</dbReference>
<dbReference type="GO" id="GO:0043531">
    <property type="term" value="F:ADP binding"/>
    <property type="evidence" value="ECO:0007669"/>
    <property type="project" value="InterPro"/>
</dbReference>
<evidence type="ECO:0000259" key="4">
    <source>
        <dbReference type="SMART" id="SM00382"/>
    </source>
</evidence>
<gene>
    <name evidence="5" type="ORF">TIFTF001_006118</name>
</gene>
<dbReference type="InterPro" id="IPR027417">
    <property type="entry name" value="P-loop_NTPase"/>
</dbReference>
<dbReference type="Pfam" id="PF23598">
    <property type="entry name" value="LRR_14"/>
    <property type="match status" value="1"/>
</dbReference>
<keyword evidence="6" id="KW-1185">Reference proteome</keyword>
<evidence type="ECO:0000313" key="6">
    <source>
        <dbReference type="Proteomes" id="UP001187192"/>
    </source>
</evidence>
<dbReference type="PANTHER" id="PTHR23155:SF759">
    <property type="entry name" value="AAA+ ATPASE DOMAIN-CONTAINING PROTEIN"/>
    <property type="match status" value="1"/>
</dbReference>
<reference evidence="5" key="1">
    <citation type="submission" date="2023-07" db="EMBL/GenBank/DDBJ databases">
        <title>draft genome sequence of fig (Ficus carica).</title>
        <authorList>
            <person name="Takahashi T."/>
            <person name="Nishimura K."/>
        </authorList>
    </citation>
    <scope>NUCLEOTIDE SEQUENCE</scope>
</reference>
<feature type="domain" description="AAA+ ATPase" evidence="4">
    <location>
        <begin position="183"/>
        <end position="319"/>
    </location>
</feature>
<dbReference type="Gene3D" id="1.10.8.430">
    <property type="entry name" value="Helical domain of apoptotic protease-activating factors"/>
    <property type="match status" value="1"/>
</dbReference>
<proteinExistence type="predicted"/>
<dbReference type="InterPro" id="IPR044974">
    <property type="entry name" value="Disease_R_plants"/>
</dbReference>
<protein>
    <recommendedName>
        <fullName evidence="4">AAA+ ATPase domain-containing protein</fullName>
    </recommendedName>
</protein>